<dbReference type="Proteomes" id="UP000548326">
    <property type="component" value="Unassembled WGS sequence"/>
</dbReference>
<dbReference type="InterPro" id="IPR006530">
    <property type="entry name" value="YD"/>
</dbReference>
<accession>A0A841JJE1</accession>
<name>A0A841JJE1_9SPHI</name>
<sequence>MKNILTFLCIIHIGFNCIAQTSTSLPQIVPLAPNAAEFAKYGNIPVSAATGTPNISIPIYEINTGKIKVPISLSYHASGIQVSQKATWVGLGWSLNAGGIISRSVRGMPDEKINGWMNQQNTRQNIQNAMNSSDPAAVDANNTLLSSFADNASDIDPDFFSYSTPSLSGRFFYSQTTSSFQTIPVEPIKIIRLTAGSGADIDNTYQITDADGTNYYYQVKQAYFNDTQAPVQNYTQSWYISKIVSADTKDTVQFNYTTATTVGGSSEEDSETEVHTYTTGYDNMQYADKGSQINHTVFSHSYVALQEIVFRNGKVTFNASTPRRDYLGCMLDGITVFSKNGNTYNPVYQYQFNHDYFTTAQPQYDQFDYRLRLLSVTKTPIVPNGTAETHQFFYNTTPLPSINAQSMDYWGFYNGSPFNNGYLPHILPGEPDLNTFAQANQYIGGANRDESDAYIQAGILQKIIYPTNGYTVFNYEPHQYTSNQTQTTASTISSGSLTGAGKKVIKTNNVNFNFPANALNNSGTFTVILSPYTNLASLDDVPQRVTLTDLTTNTMMWTWVHDGNMPTTNTFSSNFIFDPTHNYQVKLAVNDDSPVSVSFTLTAQIVTTQPVQKKGGGLRIASMQNFDNNDGLLSTEKYTYSGVNIGKNDVAIANNYFRVKYRWAGCLGTGIPCSCTPNIYYSIYYYGTAGYGGQNFEGANVLYGDVVKVNYDNNNNPNGKTEFTYNTDRAFSTVFNPAVPSGFEFIDNSEGRTSLPTSEAYYKSNPDGSYSPLKYKSYNYGGPGFFTEALERVYRNYINVPGAWYCDEPPQSVFTLYNYSVLIGASKLTSVTETDYSNPTSPIITSTQYNYDNPAHLQVTKITTTGSDGKSLVTQNKYPADYIDNTYGSDLLRGQSINNPIVEQTITRNGAFVNKIATNYSNSLGSILPSYVMQALTNGTLETRLTYNKYDNWGNVLEVAKASGPPIGYQWGYNNVYPVAQATNSKSNDIFYGSFEEGNGNSTLNDSKTGHYSHTGGYSKALTGLDAGNYILTYWQKVSGAWSFVKTPITVSGSTYAISLNAQIDDVRFCPADAQMITYTYDPLVGITSSTDAKGQVTTYEYDSFQRLMNVKDKDGNIIKHMDYHYQGQ</sequence>
<reference evidence="1 2" key="1">
    <citation type="submission" date="2020-08" db="EMBL/GenBank/DDBJ databases">
        <title>Genomic Encyclopedia of Type Strains, Phase IV (KMG-V): Genome sequencing to study the core and pangenomes of soil and plant-associated prokaryotes.</title>
        <authorList>
            <person name="Whitman W."/>
        </authorList>
    </citation>
    <scope>NUCLEOTIDE SEQUENCE [LARGE SCALE GENOMIC DNA]</scope>
    <source>
        <strain evidence="1 2">MP601</strain>
    </source>
</reference>
<dbReference type="Pfam" id="PF05593">
    <property type="entry name" value="RHS_repeat"/>
    <property type="match status" value="1"/>
</dbReference>
<evidence type="ECO:0000313" key="2">
    <source>
        <dbReference type="Proteomes" id="UP000548326"/>
    </source>
</evidence>
<comment type="caution">
    <text evidence="1">The sequence shown here is derived from an EMBL/GenBank/DDBJ whole genome shotgun (WGS) entry which is preliminary data.</text>
</comment>
<proteinExistence type="predicted"/>
<gene>
    <name evidence="1" type="ORF">HDF22_004532</name>
</gene>
<dbReference type="InterPro" id="IPR031325">
    <property type="entry name" value="RHS_repeat"/>
</dbReference>
<dbReference type="RefSeq" id="WP_183589202.1">
    <property type="nucleotide sequence ID" value="NZ_JACHCA010000014.1"/>
</dbReference>
<dbReference type="AlphaFoldDB" id="A0A841JJE1"/>
<organism evidence="1 2">
    <name type="scientific">Mucilaginibacter lappiensis</name>
    <dbReference type="NCBI Taxonomy" id="354630"/>
    <lineage>
        <taxon>Bacteria</taxon>
        <taxon>Pseudomonadati</taxon>
        <taxon>Bacteroidota</taxon>
        <taxon>Sphingobacteriia</taxon>
        <taxon>Sphingobacteriales</taxon>
        <taxon>Sphingobacteriaceae</taxon>
        <taxon>Mucilaginibacter</taxon>
    </lineage>
</organism>
<dbReference type="NCBIfam" id="TIGR01643">
    <property type="entry name" value="YD_repeat_2x"/>
    <property type="match status" value="1"/>
</dbReference>
<dbReference type="EMBL" id="JACHCA010000014">
    <property type="protein sequence ID" value="MBB6130392.1"/>
    <property type="molecule type" value="Genomic_DNA"/>
</dbReference>
<evidence type="ECO:0000313" key="1">
    <source>
        <dbReference type="EMBL" id="MBB6130392.1"/>
    </source>
</evidence>
<protein>
    <submittedName>
        <fullName evidence="1">YD repeat-containing protein</fullName>
    </submittedName>
</protein>